<proteinExistence type="predicted"/>
<evidence type="ECO:0000256" key="3">
    <source>
        <dbReference type="ARBA" id="ARBA00023157"/>
    </source>
</evidence>
<reference evidence="6" key="1">
    <citation type="journal article" date="2023" name="Front. Mar. Sci.">
        <title>A new Merluccius polli reference genome to investigate the effects of global change in West African waters.</title>
        <authorList>
            <person name="Mateo J.L."/>
            <person name="Blanco-Fernandez C."/>
            <person name="Garcia-Vazquez E."/>
            <person name="Machado-Schiaffino G."/>
        </authorList>
    </citation>
    <scope>NUCLEOTIDE SEQUENCE</scope>
    <source>
        <strain evidence="6">C29</strain>
        <tissue evidence="6">Fin</tissue>
    </source>
</reference>
<dbReference type="InterPro" id="IPR050828">
    <property type="entry name" value="C-type_lectin/matrix_domain"/>
</dbReference>
<name>A0AA47NAN4_MERPO</name>
<dbReference type="PROSITE" id="PS00615">
    <property type="entry name" value="C_TYPE_LECTIN_1"/>
    <property type="match status" value="1"/>
</dbReference>
<dbReference type="CDD" id="cd03593">
    <property type="entry name" value="CLECT_NK_receptors_like"/>
    <property type="match status" value="1"/>
</dbReference>
<evidence type="ECO:0000313" key="6">
    <source>
        <dbReference type="EMBL" id="KAK0155547.1"/>
    </source>
</evidence>
<keyword evidence="4" id="KW-0472">Membrane</keyword>
<dbReference type="GO" id="GO:0030246">
    <property type="term" value="F:carbohydrate binding"/>
    <property type="evidence" value="ECO:0007669"/>
    <property type="project" value="UniProtKB-KW"/>
</dbReference>
<dbReference type="AlphaFoldDB" id="A0AA47NAN4"/>
<dbReference type="Gene3D" id="3.10.100.10">
    <property type="entry name" value="Mannose-Binding Protein A, subunit A"/>
    <property type="match status" value="1"/>
</dbReference>
<comment type="caution">
    <text evidence="6">The sequence shown here is derived from an EMBL/GenBank/DDBJ whole genome shotgun (WGS) entry which is preliminary data.</text>
</comment>
<dbReference type="Pfam" id="PF00059">
    <property type="entry name" value="Lectin_C"/>
    <property type="match status" value="1"/>
</dbReference>
<keyword evidence="7" id="KW-1185">Reference proteome</keyword>
<feature type="domain" description="C-type lectin" evidence="5">
    <location>
        <begin position="105"/>
        <end position="227"/>
    </location>
</feature>
<dbReference type="InterPro" id="IPR001304">
    <property type="entry name" value="C-type_lectin-like"/>
</dbReference>
<keyword evidence="3" id="KW-1015">Disulfide bond</keyword>
<keyword evidence="4" id="KW-0812">Transmembrane</keyword>
<dbReference type="PANTHER" id="PTHR45710">
    <property type="entry name" value="C-TYPE LECTIN DOMAIN-CONTAINING PROTEIN 180"/>
    <property type="match status" value="1"/>
</dbReference>
<dbReference type="PROSITE" id="PS50041">
    <property type="entry name" value="C_TYPE_LECTIN_2"/>
    <property type="match status" value="1"/>
</dbReference>
<gene>
    <name evidence="6" type="primary">CLEC4M_7</name>
    <name evidence="6" type="ORF">N1851_002027</name>
</gene>
<accession>A0AA47NAN4</accession>
<organism evidence="6 7">
    <name type="scientific">Merluccius polli</name>
    <name type="common">Benguela hake</name>
    <name type="synonym">Merluccius cadenati</name>
    <dbReference type="NCBI Taxonomy" id="89951"/>
    <lineage>
        <taxon>Eukaryota</taxon>
        <taxon>Metazoa</taxon>
        <taxon>Chordata</taxon>
        <taxon>Craniata</taxon>
        <taxon>Vertebrata</taxon>
        <taxon>Euteleostomi</taxon>
        <taxon>Actinopterygii</taxon>
        <taxon>Neopterygii</taxon>
        <taxon>Teleostei</taxon>
        <taxon>Neoteleostei</taxon>
        <taxon>Acanthomorphata</taxon>
        <taxon>Zeiogadaria</taxon>
        <taxon>Gadariae</taxon>
        <taxon>Gadiformes</taxon>
        <taxon>Gadoidei</taxon>
        <taxon>Merlucciidae</taxon>
        <taxon>Merluccius</taxon>
    </lineage>
</organism>
<keyword evidence="2" id="KW-0430">Lectin</keyword>
<dbReference type="SUPFAM" id="SSF56436">
    <property type="entry name" value="C-type lectin-like"/>
    <property type="match status" value="1"/>
</dbReference>
<evidence type="ECO:0000256" key="4">
    <source>
        <dbReference type="SAM" id="Phobius"/>
    </source>
</evidence>
<keyword evidence="4" id="KW-1133">Transmembrane helix</keyword>
<dbReference type="InterPro" id="IPR016186">
    <property type="entry name" value="C-type_lectin-like/link_sf"/>
</dbReference>
<comment type="subcellular location">
    <subcellularLocation>
        <location evidence="1">Cell membrane</location>
        <topology evidence="1">Single-pass type II membrane protein</topology>
    </subcellularLocation>
</comment>
<dbReference type="Proteomes" id="UP001174136">
    <property type="component" value="Unassembled WGS sequence"/>
</dbReference>
<dbReference type="EMBL" id="JAOPHQ010000283">
    <property type="protein sequence ID" value="KAK0155547.1"/>
    <property type="molecule type" value="Genomic_DNA"/>
</dbReference>
<dbReference type="PANTHER" id="PTHR45710:SF26">
    <property type="entry name" value="RH26557P"/>
    <property type="match status" value="1"/>
</dbReference>
<protein>
    <submittedName>
        <fullName evidence="6">C-type lectin domain family 4 member M</fullName>
    </submittedName>
</protein>
<dbReference type="InterPro" id="IPR018378">
    <property type="entry name" value="C-type_lectin_CS"/>
</dbReference>
<dbReference type="GO" id="GO:0005886">
    <property type="term" value="C:plasma membrane"/>
    <property type="evidence" value="ECO:0007669"/>
    <property type="project" value="UniProtKB-SubCell"/>
</dbReference>
<evidence type="ECO:0000259" key="5">
    <source>
        <dbReference type="PROSITE" id="PS50041"/>
    </source>
</evidence>
<evidence type="ECO:0000256" key="1">
    <source>
        <dbReference type="ARBA" id="ARBA00004401"/>
    </source>
</evidence>
<dbReference type="InterPro" id="IPR016187">
    <property type="entry name" value="CTDL_fold"/>
</dbReference>
<feature type="transmembrane region" description="Helical" evidence="4">
    <location>
        <begin position="26"/>
        <end position="50"/>
    </location>
</feature>
<evidence type="ECO:0000256" key="2">
    <source>
        <dbReference type="ARBA" id="ARBA00022734"/>
    </source>
</evidence>
<dbReference type="InterPro" id="IPR033992">
    <property type="entry name" value="NKR-like_CTLD"/>
</dbReference>
<evidence type="ECO:0000313" key="7">
    <source>
        <dbReference type="Proteomes" id="UP001174136"/>
    </source>
</evidence>
<sequence>MEEELHYSTVVFRTNNVSPCENRSKYLPLIASVCLGILSLILISAVIYLVSHPIPQMERRVEALTRERDALNWTLNVITGMENFPVKEYCSQKVCRPCQTGWVFFGSSCYFFSTGWKKWQDSQDYCLTVQAQLVVIQTQEEQLIHYVPDQEFISSRTLHYYDDTHGYWTGLRLDRKQWIWVDGSKHPATYWVGGSPSSGECVLTLNRTHLASWSSGNCYVKNRWICESQALMMTV</sequence>
<dbReference type="SMART" id="SM00034">
    <property type="entry name" value="CLECT"/>
    <property type="match status" value="1"/>
</dbReference>